<dbReference type="OrthoDB" id="2016540at2759"/>
<reference evidence="2" key="1">
    <citation type="journal article" date="2015" name="Nat. Plants">
        <title>Genome expansion of Arabis alpina linked with retrotransposition and reduced symmetric DNA methylation.</title>
        <authorList>
            <person name="Willing E.M."/>
            <person name="Rawat V."/>
            <person name="Mandakova T."/>
            <person name="Maumus F."/>
            <person name="James G.V."/>
            <person name="Nordstroem K.J."/>
            <person name="Becker C."/>
            <person name="Warthmann N."/>
            <person name="Chica C."/>
            <person name="Szarzynska B."/>
            <person name="Zytnicki M."/>
            <person name="Albani M.C."/>
            <person name="Kiefer C."/>
            <person name="Bergonzi S."/>
            <person name="Castaings L."/>
            <person name="Mateos J.L."/>
            <person name="Berns M.C."/>
            <person name="Bujdoso N."/>
            <person name="Piofczyk T."/>
            <person name="de Lorenzo L."/>
            <person name="Barrero-Sicilia C."/>
            <person name="Mateos I."/>
            <person name="Piednoel M."/>
            <person name="Hagmann J."/>
            <person name="Chen-Min-Tao R."/>
            <person name="Iglesias-Fernandez R."/>
            <person name="Schuster S.C."/>
            <person name="Alonso-Blanco C."/>
            <person name="Roudier F."/>
            <person name="Carbonero P."/>
            <person name="Paz-Ares J."/>
            <person name="Davis S.J."/>
            <person name="Pecinka A."/>
            <person name="Quesneville H."/>
            <person name="Colot V."/>
            <person name="Lysak M.A."/>
            <person name="Weigel D."/>
            <person name="Coupland G."/>
            <person name="Schneeberger K."/>
        </authorList>
    </citation>
    <scope>NUCLEOTIDE SEQUENCE [LARGE SCALE GENOMIC DNA]</scope>
    <source>
        <strain evidence="2">cv. Pajares</strain>
    </source>
</reference>
<evidence type="ECO:0000313" key="1">
    <source>
        <dbReference type="EMBL" id="KFK21967.1"/>
    </source>
</evidence>
<name>A0A087FWG5_ARAAL</name>
<dbReference type="AlphaFoldDB" id="A0A087FWG5"/>
<keyword evidence="2" id="KW-1185">Reference proteome</keyword>
<organism evidence="1 2">
    <name type="scientific">Arabis alpina</name>
    <name type="common">Alpine rock-cress</name>
    <dbReference type="NCBI Taxonomy" id="50452"/>
    <lineage>
        <taxon>Eukaryota</taxon>
        <taxon>Viridiplantae</taxon>
        <taxon>Streptophyta</taxon>
        <taxon>Embryophyta</taxon>
        <taxon>Tracheophyta</taxon>
        <taxon>Spermatophyta</taxon>
        <taxon>Magnoliopsida</taxon>
        <taxon>eudicotyledons</taxon>
        <taxon>Gunneridae</taxon>
        <taxon>Pentapetalae</taxon>
        <taxon>rosids</taxon>
        <taxon>malvids</taxon>
        <taxon>Brassicales</taxon>
        <taxon>Brassicaceae</taxon>
        <taxon>Arabideae</taxon>
        <taxon>Arabis</taxon>
    </lineage>
</organism>
<evidence type="ECO:0000313" key="2">
    <source>
        <dbReference type="Proteomes" id="UP000029120"/>
    </source>
</evidence>
<protein>
    <submittedName>
        <fullName evidence="1">Uncharacterized protein</fullName>
    </submittedName>
</protein>
<dbReference type="Proteomes" id="UP000029120">
    <property type="component" value="Unassembled WGS sequence"/>
</dbReference>
<dbReference type="EMBL" id="KL994149">
    <property type="protein sequence ID" value="KFK21967.1"/>
    <property type="molecule type" value="Genomic_DNA"/>
</dbReference>
<dbReference type="Gramene" id="KFK21967">
    <property type="protein sequence ID" value="KFK21967"/>
    <property type="gene ID" value="AALP_AAs40879U000100"/>
</dbReference>
<accession>A0A087FWG5</accession>
<sequence length="68" mass="8009">MCPVHPTRRLLSICHLFEPYQITLREKHEKEIENLTLTTQPFNTLKLFVEATILYIKRSISYLLAHGV</sequence>
<gene>
    <name evidence="1" type="ORF">AALP_AAs40879U000100</name>
</gene>
<dbReference type="eggNOG" id="KOG1109">
    <property type="taxonomic scope" value="Eukaryota"/>
</dbReference>
<proteinExistence type="predicted"/>